<dbReference type="AlphaFoldDB" id="G5GG49"/>
<dbReference type="STRING" id="679200.HMPREF9333_00538"/>
<keyword evidence="2" id="KW-1185">Reference proteome</keyword>
<dbReference type="RefSeq" id="WP_005539665.1">
    <property type="nucleotide sequence ID" value="NZ_JH378830.1"/>
</dbReference>
<dbReference type="Pfam" id="PF14199">
    <property type="entry name" value="DUF4317"/>
    <property type="match status" value="1"/>
</dbReference>
<dbReference type="OrthoDB" id="1642058at2"/>
<organism evidence="1 2">
    <name type="scientific">Johnsonella ignava ATCC 51276</name>
    <dbReference type="NCBI Taxonomy" id="679200"/>
    <lineage>
        <taxon>Bacteria</taxon>
        <taxon>Bacillati</taxon>
        <taxon>Bacillota</taxon>
        <taxon>Clostridia</taxon>
        <taxon>Lachnospirales</taxon>
        <taxon>Lachnospiraceae</taxon>
        <taxon>Johnsonella</taxon>
    </lineage>
</organism>
<dbReference type="InterPro" id="IPR025466">
    <property type="entry name" value="DUF4317"/>
</dbReference>
<sequence>MIKTEISEIKKLFNKDTNVITRIASCYVDAEKNIKMTSNESFYILTEDDAFKYEEIFKKTLSGTVGKGLLNIGFPISAQAQGGAHDFLMKLRDSALEDEELLKSFYNQVIENFVCDENYYIILINIMYDIPVKTKDKMLLDDASDEIYHALLCSICPVRLSKSALVYNSIRQHIENRAGDWKIEAPVNGFLFPVFNDRTTDIHEALYFSKNPAEINKKFLENILGVEAPFNAKEQKEIIQQELVKAIGNDCNYEIISRIHEEIGELIEANAADPNPLILEKNDMLNVMSKSGAADEAISMYRDSENTDISVPAENIIDSGRLDVKTSGISIKVENSDMYRLKTMDINGKKCLVIEVDDCIEVNGIPVKG</sequence>
<dbReference type="EMBL" id="ACZL01000011">
    <property type="protein sequence ID" value="EHI56259.1"/>
    <property type="molecule type" value="Genomic_DNA"/>
</dbReference>
<evidence type="ECO:0008006" key="3">
    <source>
        <dbReference type="Google" id="ProtNLM"/>
    </source>
</evidence>
<dbReference type="Proteomes" id="UP000003011">
    <property type="component" value="Unassembled WGS sequence"/>
</dbReference>
<evidence type="ECO:0000313" key="1">
    <source>
        <dbReference type="EMBL" id="EHI56259.1"/>
    </source>
</evidence>
<dbReference type="eggNOG" id="ENOG502Z7TS">
    <property type="taxonomic scope" value="Bacteria"/>
</dbReference>
<gene>
    <name evidence="1" type="ORF">HMPREF9333_00538</name>
</gene>
<evidence type="ECO:0000313" key="2">
    <source>
        <dbReference type="Proteomes" id="UP000003011"/>
    </source>
</evidence>
<dbReference type="HOGENOM" id="CLU_044566_1_0_9"/>
<proteinExistence type="predicted"/>
<name>G5GG49_9FIRM</name>
<comment type="caution">
    <text evidence="1">The sequence shown here is derived from an EMBL/GenBank/DDBJ whole genome shotgun (WGS) entry which is preliminary data.</text>
</comment>
<reference evidence="1 2" key="1">
    <citation type="submission" date="2011-08" db="EMBL/GenBank/DDBJ databases">
        <title>The Genome Sequence of Johnsonella ignava ATCC 51276.</title>
        <authorList>
            <consortium name="The Broad Institute Genome Sequencing Platform"/>
            <person name="Earl A."/>
            <person name="Ward D."/>
            <person name="Feldgarden M."/>
            <person name="Gevers D."/>
            <person name="Izard J."/>
            <person name="Blanton J.M."/>
            <person name="Baranova O.V."/>
            <person name="Dewhirst F.E."/>
            <person name="Young S.K."/>
            <person name="Zeng Q."/>
            <person name="Gargeya S."/>
            <person name="Fitzgerald M."/>
            <person name="Haas B."/>
            <person name="Abouelleil A."/>
            <person name="Alvarado L."/>
            <person name="Arachchi H.M."/>
            <person name="Berlin A."/>
            <person name="Brown A."/>
            <person name="Chapman S.B."/>
            <person name="Chen Z."/>
            <person name="Dunbar C."/>
            <person name="Freedman E."/>
            <person name="Gearin G."/>
            <person name="Gellesch M."/>
            <person name="Goldberg J."/>
            <person name="Griggs A."/>
            <person name="Gujja S."/>
            <person name="Heiman D."/>
            <person name="Howarth C."/>
            <person name="Larson L."/>
            <person name="Lui A."/>
            <person name="MacDonald P.J.P."/>
            <person name="Montmayeur A."/>
            <person name="Murphy C."/>
            <person name="Neiman D."/>
            <person name="Pearson M."/>
            <person name="Priest M."/>
            <person name="Roberts A."/>
            <person name="Saif S."/>
            <person name="Shea T."/>
            <person name="Shenoy N."/>
            <person name="Sisk P."/>
            <person name="Stolte C."/>
            <person name="Sykes S."/>
            <person name="Wortman J."/>
            <person name="Nusbaum C."/>
            <person name="Birren B."/>
        </authorList>
    </citation>
    <scope>NUCLEOTIDE SEQUENCE [LARGE SCALE GENOMIC DNA]</scope>
    <source>
        <strain evidence="1 2">ATCC 51276</strain>
    </source>
</reference>
<accession>G5GG49</accession>
<protein>
    <recommendedName>
        <fullName evidence="3">DUF4317 domain-containing protein</fullName>
    </recommendedName>
</protein>